<proteinExistence type="inferred from homology"/>
<evidence type="ECO:0000256" key="8">
    <source>
        <dbReference type="ARBA" id="ARBA00022490"/>
    </source>
</evidence>
<feature type="non-terminal residue" evidence="17">
    <location>
        <position position="1"/>
    </location>
</feature>
<keyword evidence="10" id="KW-0964">Secreted</keyword>
<dbReference type="OrthoDB" id="9661633at2759"/>
<feature type="non-terminal residue" evidence="17">
    <location>
        <position position="121"/>
    </location>
</feature>
<keyword evidence="18" id="KW-1185">Reference proteome</keyword>
<dbReference type="GO" id="GO:0030133">
    <property type="term" value="C:transport vesicle"/>
    <property type="evidence" value="ECO:0007669"/>
    <property type="project" value="UniProtKB-SubCell"/>
</dbReference>
<protein>
    <recommendedName>
        <fullName evidence="6">Interleukin-33</fullName>
    </recommendedName>
</protein>
<organism evidence="17 18">
    <name type="scientific">Galemys pyrenaicus</name>
    <name type="common">Iberian desman</name>
    <name type="synonym">Pyrenean desman</name>
    <dbReference type="NCBI Taxonomy" id="202257"/>
    <lineage>
        <taxon>Eukaryota</taxon>
        <taxon>Metazoa</taxon>
        <taxon>Chordata</taxon>
        <taxon>Craniata</taxon>
        <taxon>Vertebrata</taxon>
        <taxon>Euteleostomi</taxon>
        <taxon>Mammalia</taxon>
        <taxon>Eutheria</taxon>
        <taxon>Laurasiatheria</taxon>
        <taxon>Eulipotyphla</taxon>
        <taxon>Talpidae</taxon>
        <taxon>Galemys</taxon>
    </lineage>
</organism>
<comment type="similarity">
    <text evidence="5">Belongs to the IL-1 family. Highly divergent.</text>
</comment>
<gene>
    <name evidence="17" type="ORF">J0S82_011922</name>
</gene>
<evidence type="ECO:0000256" key="6">
    <source>
        <dbReference type="ARBA" id="ARBA00016804"/>
    </source>
</evidence>
<sequence length="121" mass="13925">WSTFLSTYNDQSVSFICEDEDCEIYIEDVKKKQKKDKVLLRFYDSQHPSSETGDGVDGQMVMVSLSPTKGKDLWVYAIKEELSVKLQKCEKPSPDKAFFLLHKMSSQNVQFECRSNPGVFI</sequence>
<dbReference type="InterPro" id="IPR053902">
    <property type="entry name" value="IL33_C"/>
</dbReference>
<dbReference type="Gene3D" id="2.80.10.50">
    <property type="match status" value="1"/>
</dbReference>
<keyword evidence="12" id="KW-0539">Nucleus</keyword>
<evidence type="ECO:0000256" key="9">
    <source>
        <dbReference type="ARBA" id="ARBA00022514"/>
    </source>
</evidence>
<evidence type="ECO:0000256" key="15">
    <source>
        <dbReference type="ARBA" id="ARBA00046367"/>
    </source>
</evidence>
<dbReference type="Pfam" id="PF15095">
    <property type="entry name" value="IL33_bt"/>
    <property type="match status" value="1"/>
</dbReference>
<accession>A0A8J6AMR3</accession>
<keyword evidence="13" id="KW-0968">Cytoplasmic vesicle</keyword>
<dbReference type="GO" id="GO:0005694">
    <property type="term" value="C:chromosome"/>
    <property type="evidence" value="ECO:0007669"/>
    <property type="project" value="UniProtKB-SubCell"/>
</dbReference>
<evidence type="ECO:0000256" key="11">
    <source>
        <dbReference type="ARBA" id="ARBA00023163"/>
    </source>
</evidence>
<evidence type="ECO:0000256" key="4">
    <source>
        <dbReference type="ARBA" id="ARBA00004613"/>
    </source>
</evidence>
<evidence type="ECO:0000313" key="18">
    <source>
        <dbReference type="Proteomes" id="UP000700334"/>
    </source>
</evidence>
<keyword evidence="7" id="KW-0158">Chromosome</keyword>
<evidence type="ECO:0000313" key="17">
    <source>
        <dbReference type="EMBL" id="KAG8523708.1"/>
    </source>
</evidence>
<dbReference type="AlphaFoldDB" id="A0A8J6AMR3"/>
<dbReference type="GO" id="GO:0050729">
    <property type="term" value="P:positive regulation of inflammatory response"/>
    <property type="evidence" value="ECO:0007669"/>
    <property type="project" value="TreeGrafter"/>
</dbReference>
<evidence type="ECO:0000256" key="5">
    <source>
        <dbReference type="ARBA" id="ARBA00007933"/>
    </source>
</evidence>
<dbReference type="GO" id="GO:0005125">
    <property type="term" value="F:cytokine activity"/>
    <property type="evidence" value="ECO:0007669"/>
    <property type="project" value="UniProtKB-KW"/>
</dbReference>
<comment type="caution">
    <text evidence="17">The sequence shown here is derived from an EMBL/GenBank/DDBJ whole genome shotgun (WGS) entry which is preliminary data.</text>
</comment>
<evidence type="ECO:0000256" key="3">
    <source>
        <dbReference type="ARBA" id="ARBA00004398"/>
    </source>
</evidence>
<dbReference type="Proteomes" id="UP000700334">
    <property type="component" value="Unassembled WGS sequence"/>
</dbReference>
<dbReference type="InterPro" id="IPR026145">
    <property type="entry name" value="IL-33"/>
</dbReference>
<evidence type="ECO:0000256" key="10">
    <source>
        <dbReference type="ARBA" id="ARBA00022525"/>
    </source>
</evidence>
<comment type="subunit">
    <text evidence="15">Forms a 1:1:1 heterotrimeric complex with its primary high-affinity receptor IL1RL1 and the coreceptor IL1RAP. Interacts with cargo receptor TMED10; the interaction mediates the translocation from the cytoplasm into the ERGIC (endoplasmic reticulum-Golgi intermediate compartment) and thereby secretion.</text>
</comment>
<name>A0A8J6AMR3_GALPY</name>
<comment type="subcellular location">
    <subcellularLocation>
        <location evidence="2">Chromosome</location>
    </subcellularLocation>
    <subcellularLocation>
        <location evidence="3">Cytoplasmic vesicle</location>
        <location evidence="3">Secretory vesicle</location>
    </subcellularLocation>
    <subcellularLocation>
        <location evidence="1">Nucleus</location>
    </subcellularLocation>
    <subcellularLocation>
        <location evidence="4">Secreted</location>
    </subcellularLocation>
</comment>
<evidence type="ECO:0000256" key="12">
    <source>
        <dbReference type="ARBA" id="ARBA00023242"/>
    </source>
</evidence>
<keyword evidence="8" id="KW-0963">Cytoplasm</keyword>
<dbReference type="PANTHER" id="PTHR21114:SF0">
    <property type="entry name" value="INTERLEUKIN-33"/>
    <property type="match status" value="1"/>
</dbReference>
<evidence type="ECO:0000259" key="16">
    <source>
        <dbReference type="Pfam" id="PF15095"/>
    </source>
</evidence>
<evidence type="ECO:0000256" key="14">
    <source>
        <dbReference type="ARBA" id="ARBA00045203"/>
    </source>
</evidence>
<evidence type="ECO:0000256" key="7">
    <source>
        <dbReference type="ARBA" id="ARBA00022454"/>
    </source>
</evidence>
<feature type="domain" description="Interleukin 33 C-terminal" evidence="16">
    <location>
        <begin position="3"/>
        <end position="121"/>
    </location>
</feature>
<evidence type="ECO:0000256" key="13">
    <source>
        <dbReference type="ARBA" id="ARBA00023329"/>
    </source>
</evidence>
<evidence type="ECO:0000256" key="1">
    <source>
        <dbReference type="ARBA" id="ARBA00004123"/>
    </source>
</evidence>
<reference evidence="17" key="1">
    <citation type="journal article" date="2021" name="Evol. Appl.">
        <title>The genome of the Pyrenean desman and the effects of bottlenecks and inbreeding on the genomic landscape of an endangered species.</title>
        <authorList>
            <person name="Escoda L."/>
            <person name="Castresana J."/>
        </authorList>
    </citation>
    <scope>NUCLEOTIDE SEQUENCE</scope>
    <source>
        <strain evidence="17">IBE-C5619</strain>
    </source>
</reference>
<dbReference type="EMBL" id="JAGFMF010011403">
    <property type="protein sequence ID" value="KAG8523708.1"/>
    <property type="molecule type" value="Genomic_DNA"/>
</dbReference>
<evidence type="ECO:0000256" key="2">
    <source>
        <dbReference type="ARBA" id="ARBA00004286"/>
    </source>
</evidence>
<dbReference type="PANTHER" id="PTHR21114">
    <property type="entry name" value="DVS27 PROTEIN"/>
    <property type="match status" value="1"/>
</dbReference>
<keyword evidence="9" id="KW-0202">Cytokine</keyword>
<keyword evidence="11" id="KW-0804">Transcription</keyword>
<comment type="function">
    <text evidence="14">In quiescent endothelia the uncleaved form is constitutively and abundantly expressed, and acts as a chromatin-associated nuclear factor with transcriptional repressor properties, it may sequester nuclear NF-kappaB/RELA, lowering expression of its targets. This form is rapidely lost upon angiogenic or pro-inflammatory activation.</text>
</comment>
<dbReference type="GO" id="GO:0005634">
    <property type="term" value="C:nucleus"/>
    <property type="evidence" value="ECO:0007669"/>
    <property type="project" value="UniProtKB-SubCell"/>
</dbReference>
<dbReference type="GO" id="GO:0001819">
    <property type="term" value="P:positive regulation of cytokine production"/>
    <property type="evidence" value="ECO:0007669"/>
    <property type="project" value="TreeGrafter"/>
</dbReference>
<dbReference type="GO" id="GO:0005615">
    <property type="term" value="C:extracellular space"/>
    <property type="evidence" value="ECO:0007669"/>
    <property type="project" value="UniProtKB-KW"/>
</dbReference>